<dbReference type="AlphaFoldDB" id="A0A151M1L9"/>
<sequence length="70" mass="7703">MLCMENGVATRISEGWALQSLLTPCLLQPVYCETSREYWPCISVTSTAPCTSPNMNNRKALTSSGAEFQN</sequence>
<accession>A0A151M1L9</accession>
<organism evidence="1 2">
    <name type="scientific">Alligator mississippiensis</name>
    <name type="common">American alligator</name>
    <dbReference type="NCBI Taxonomy" id="8496"/>
    <lineage>
        <taxon>Eukaryota</taxon>
        <taxon>Metazoa</taxon>
        <taxon>Chordata</taxon>
        <taxon>Craniata</taxon>
        <taxon>Vertebrata</taxon>
        <taxon>Euteleostomi</taxon>
        <taxon>Archelosauria</taxon>
        <taxon>Archosauria</taxon>
        <taxon>Crocodylia</taxon>
        <taxon>Alligatoridae</taxon>
        <taxon>Alligatorinae</taxon>
        <taxon>Alligator</taxon>
    </lineage>
</organism>
<dbReference type="EMBL" id="AKHW03006817">
    <property type="protein sequence ID" value="KYO18380.1"/>
    <property type="molecule type" value="Genomic_DNA"/>
</dbReference>
<evidence type="ECO:0000313" key="2">
    <source>
        <dbReference type="Proteomes" id="UP000050525"/>
    </source>
</evidence>
<evidence type="ECO:0000313" key="1">
    <source>
        <dbReference type="EMBL" id="KYO18380.1"/>
    </source>
</evidence>
<gene>
    <name evidence="1" type="ORF">Y1Q_0008503</name>
</gene>
<protein>
    <submittedName>
        <fullName evidence="1">Uncharacterized protein</fullName>
    </submittedName>
</protein>
<proteinExistence type="predicted"/>
<reference evidence="1 2" key="1">
    <citation type="journal article" date="2012" name="Genome Biol.">
        <title>Sequencing three crocodilian genomes to illuminate the evolution of archosaurs and amniotes.</title>
        <authorList>
            <person name="St John J.A."/>
            <person name="Braun E.L."/>
            <person name="Isberg S.R."/>
            <person name="Miles L.G."/>
            <person name="Chong A.Y."/>
            <person name="Gongora J."/>
            <person name="Dalzell P."/>
            <person name="Moran C."/>
            <person name="Bed'hom B."/>
            <person name="Abzhanov A."/>
            <person name="Burgess S.C."/>
            <person name="Cooksey A.M."/>
            <person name="Castoe T.A."/>
            <person name="Crawford N.G."/>
            <person name="Densmore L.D."/>
            <person name="Drew J.C."/>
            <person name="Edwards S.V."/>
            <person name="Faircloth B.C."/>
            <person name="Fujita M.K."/>
            <person name="Greenwold M.J."/>
            <person name="Hoffmann F.G."/>
            <person name="Howard J.M."/>
            <person name="Iguchi T."/>
            <person name="Janes D.E."/>
            <person name="Khan S.Y."/>
            <person name="Kohno S."/>
            <person name="de Koning A.J."/>
            <person name="Lance S.L."/>
            <person name="McCarthy F.M."/>
            <person name="McCormack J.E."/>
            <person name="Merchant M.E."/>
            <person name="Peterson D.G."/>
            <person name="Pollock D.D."/>
            <person name="Pourmand N."/>
            <person name="Raney B.J."/>
            <person name="Roessler K.A."/>
            <person name="Sanford J.R."/>
            <person name="Sawyer R.H."/>
            <person name="Schmidt C.J."/>
            <person name="Triplett E.W."/>
            <person name="Tuberville T.D."/>
            <person name="Venegas-Anaya M."/>
            <person name="Howard J.T."/>
            <person name="Jarvis E.D."/>
            <person name="Guillette L.J.Jr."/>
            <person name="Glenn T.C."/>
            <person name="Green R.E."/>
            <person name="Ray D.A."/>
        </authorList>
    </citation>
    <scope>NUCLEOTIDE SEQUENCE [LARGE SCALE GENOMIC DNA]</scope>
    <source>
        <strain evidence="1">KSC_2009_1</strain>
    </source>
</reference>
<dbReference type="Proteomes" id="UP000050525">
    <property type="component" value="Unassembled WGS sequence"/>
</dbReference>
<name>A0A151M1L9_ALLMI</name>
<keyword evidence="2" id="KW-1185">Reference proteome</keyword>
<comment type="caution">
    <text evidence="1">The sequence shown here is derived from an EMBL/GenBank/DDBJ whole genome shotgun (WGS) entry which is preliminary data.</text>
</comment>